<feature type="transmembrane region" description="Helical" evidence="6">
    <location>
        <begin position="102"/>
        <end position="121"/>
    </location>
</feature>
<dbReference type="Proteomes" id="UP001497382">
    <property type="component" value="Unassembled WGS sequence"/>
</dbReference>
<evidence type="ECO:0000256" key="2">
    <source>
        <dbReference type="ARBA" id="ARBA00005241"/>
    </source>
</evidence>
<dbReference type="InterPro" id="IPR051717">
    <property type="entry name" value="MFS_MFSD6"/>
</dbReference>
<evidence type="ECO:0000256" key="3">
    <source>
        <dbReference type="ARBA" id="ARBA00022692"/>
    </source>
</evidence>
<keyword evidence="3 6" id="KW-0812">Transmembrane</keyword>
<gene>
    <name evidence="8" type="ORF">LARSCL_LOCUS21151</name>
</gene>
<dbReference type="AlphaFoldDB" id="A0AAV2BS42"/>
<feature type="non-terminal residue" evidence="8">
    <location>
        <position position="126"/>
    </location>
</feature>
<dbReference type="EMBL" id="CAXIEN010000485">
    <property type="protein sequence ID" value="CAL1299101.1"/>
    <property type="molecule type" value="Genomic_DNA"/>
</dbReference>
<feature type="domain" description="Major facilitator superfamily associated" evidence="7">
    <location>
        <begin position="37"/>
        <end position="123"/>
    </location>
</feature>
<evidence type="ECO:0000313" key="9">
    <source>
        <dbReference type="Proteomes" id="UP001497382"/>
    </source>
</evidence>
<evidence type="ECO:0000259" key="7">
    <source>
        <dbReference type="Pfam" id="PF12832"/>
    </source>
</evidence>
<evidence type="ECO:0000313" key="8">
    <source>
        <dbReference type="EMBL" id="CAL1299101.1"/>
    </source>
</evidence>
<keyword evidence="9" id="KW-1185">Reference proteome</keyword>
<comment type="caution">
    <text evidence="8">The sequence shown here is derived from an EMBL/GenBank/DDBJ whole genome shotgun (WGS) entry which is preliminary data.</text>
</comment>
<evidence type="ECO:0000256" key="6">
    <source>
        <dbReference type="SAM" id="Phobius"/>
    </source>
</evidence>
<dbReference type="InterPro" id="IPR024989">
    <property type="entry name" value="MFS_assoc_dom"/>
</dbReference>
<accession>A0AAV2BS42</accession>
<feature type="transmembrane region" description="Helical" evidence="6">
    <location>
        <begin position="67"/>
        <end position="90"/>
    </location>
</feature>
<organism evidence="8 9">
    <name type="scientific">Larinioides sclopetarius</name>
    <dbReference type="NCBI Taxonomy" id="280406"/>
    <lineage>
        <taxon>Eukaryota</taxon>
        <taxon>Metazoa</taxon>
        <taxon>Ecdysozoa</taxon>
        <taxon>Arthropoda</taxon>
        <taxon>Chelicerata</taxon>
        <taxon>Arachnida</taxon>
        <taxon>Araneae</taxon>
        <taxon>Araneomorphae</taxon>
        <taxon>Entelegynae</taxon>
        <taxon>Araneoidea</taxon>
        <taxon>Araneidae</taxon>
        <taxon>Larinioides</taxon>
    </lineage>
</organism>
<keyword evidence="4 6" id="KW-1133">Transmembrane helix</keyword>
<dbReference type="InterPro" id="IPR036259">
    <property type="entry name" value="MFS_trans_sf"/>
</dbReference>
<feature type="transmembrane region" description="Helical" evidence="6">
    <location>
        <begin position="43"/>
        <end position="61"/>
    </location>
</feature>
<dbReference type="Gene3D" id="1.20.1250.20">
    <property type="entry name" value="MFS general substrate transporter like domains"/>
    <property type="match status" value="1"/>
</dbReference>
<dbReference type="PANTHER" id="PTHR16172">
    <property type="entry name" value="MAJOR FACILITATOR SUPERFAMILY DOMAIN-CONTAINING PROTEIN 6-LIKE"/>
    <property type="match status" value="1"/>
</dbReference>
<comment type="subcellular location">
    <subcellularLocation>
        <location evidence="1">Membrane</location>
        <topology evidence="1">Multi-pass membrane protein</topology>
    </subcellularLocation>
</comment>
<proteinExistence type="inferred from homology"/>
<reference evidence="8 9" key="1">
    <citation type="submission" date="2024-04" db="EMBL/GenBank/DDBJ databases">
        <authorList>
            <person name="Rising A."/>
            <person name="Reimegard J."/>
            <person name="Sonavane S."/>
            <person name="Akerstrom W."/>
            <person name="Nylinder S."/>
            <person name="Hedman E."/>
            <person name="Kallberg Y."/>
        </authorList>
    </citation>
    <scope>NUCLEOTIDE SEQUENCE [LARGE SCALE GENOMIC DNA]</scope>
</reference>
<keyword evidence="5 6" id="KW-0472">Membrane</keyword>
<name>A0AAV2BS42_9ARAC</name>
<comment type="similarity">
    <text evidence="2">Belongs to the major facilitator superfamily. MFSD6 family.</text>
</comment>
<dbReference type="SUPFAM" id="SSF103473">
    <property type="entry name" value="MFS general substrate transporter"/>
    <property type="match status" value="1"/>
</dbReference>
<evidence type="ECO:0000256" key="5">
    <source>
        <dbReference type="ARBA" id="ARBA00023136"/>
    </source>
</evidence>
<dbReference type="PANTHER" id="PTHR16172:SF30">
    <property type="entry name" value="SUGAR BABY, ISOFORM C"/>
    <property type="match status" value="1"/>
</dbReference>
<dbReference type="GO" id="GO:0016020">
    <property type="term" value="C:membrane"/>
    <property type="evidence" value="ECO:0007669"/>
    <property type="project" value="UniProtKB-SubCell"/>
</dbReference>
<sequence length="126" mass="14721">MASEKSEKFQKVYIIPNESLDKTMKIKSWWHIDRKMLRFKIHFFLYNGALGSTIPFVVVFAKERLGLSAASMGAVLTAQMFLFIFTKPLIGYIADYFNKLKFIICVLTLLNSMCYFLMLPIPKYER</sequence>
<evidence type="ECO:0000256" key="4">
    <source>
        <dbReference type="ARBA" id="ARBA00022989"/>
    </source>
</evidence>
<evidence type="ECO:0000256" key="1">
    <source>
        <dbReference type="ARBA" id="ARBA00004141"/>
    </source>
</evidence>
<protein>
    <recommendedName>
        <fullName evidence="7">Major facilitator superfamily associated domain-containing protein</fullName>
    </recommendedName>
</protein>
<dbReference type="Pfam" id="PF12832">
    <property type="entry name" value="MFS_1_like"/>
    <property type="match status" value="1"/>
</dbReference>